<evidence type="ECO:0000313" key="3">
    <source>
        <dbReference type="Proteomes" id="UP000006671"/>
    </source>
</evidence>
<keyword evidence="3" id="KW-1185">Reference proteome</keyword>
<evidence type="ECO:0000313" key="2">
    <source>
        <dbReference type="EMBL" id="EFC49407.1"/>
    </source>
</evidence>
<organism evidence="3">
    <name type="scientific">Naegleria gruberi</name>
    <name type="common">Amoeba</name>
    <dbReference type="NCBI Taxonomy" id="5762"/>
    <lineage>
        <taxon>Eukaryota</taxon>
        <taxon>Discoba</taxon>
        <taxon>Heterolobosea</taxon>
        <taxon>Tetramitia</taxon>
        <taxon>Eutetramitia</taxon>
        <taxon>Vahlkampfiidae</taxon>
        <taxon>Naegleria</taxon>
    </lineage>
</organism>
<reference evidence="2 3" key="1">
    <citation type="journal article" date="2010" name="Cell">
        <title>The genome of Naegleria gruberi illuminates early eukaryotic versatility.</title>
        <authorList>
            <person name="Fritz-Laylin L.K."/>
            <person name="Prochnik S.E."/>
            <person name="Ginger M.L."/>
            <person name="Dacks J.B."/>
            <person name="Carpenter M.L."/>
            <person name="Field M.C."/>
            <person name="Kuo A."/>
            <person name="Paredez A."/>
            <person name="Chapman J."/>
            <person name="Pham J."/>
            <person name="Shu S."/>
            <person name="Neupane R."/>
            <person name="Cipriano M."/>
            <person name="Mancuso J."/>
            <person name="Tu H."/>
            <person name="Salamov A."/>
            <person name="Lindquist E."/>
            <person name="Shapiro H."/>
            <person name="Lucas S."/>
            <person name="Grigoriev I.V."/>
            <person name="Cande W.Z."/>
            <person name="Fulton C."/>
            <person name="Rokhsar D.S."/>
            <person name="Dawson S.C."/>
        </authorList>
    </citation>
    <scope>NUCLEOTIDE SEQUENCE [LARGE SCALE GENOMIC DNA]</scope>
    <source>
        <strain evidence="2 3">NEG-M</strain>
    </source>
</reference>
<evidence type="ECO:0000256" key="1">
    <source>
        <dbReference type="SAM" id="SignalP"/>
    </source>
</evidence>
<feature type="signal peptide" evidence="1">
    <location>
        <begin position="1"/>
        <end position="22"/>
    </location>
</feature>
<name>D2V157_NAEGR</name>
<protein>
    <submittedName>
        <fullName evidence="2">Predicted protein</fullName>
    </submittedName>
</protein>
<dbReference type="Proteomes" id="UP000006671">
    <property type="component" value="Unassembled WGS sequence"/>
</dbReference>
<dbReference type="GeneID" id="8855245"/>
<dbReference type="EMBL" id="GG738848">
    <property type="protein sequence ID" value="EFC49407.1"/>
    <property type="molecule type" value="Genomic_DNA"/>
</dbReference>
<accession>D2V157</accession>
<dbReference type="AlphaFoldDB" id="D2V157"/>
<keyword evidence="1" id="KW-0732">Signal</keyword>
<dbReference type="KEGG" id="ngr:NAEGRDRAFT_62766"/>
<dbReference type="InParanoid" id="D2V157"/>
<sequence>MKAVILLLALIALLFTIHNSNACSCDKCLCSGNSQCPVPLKQYQAHVRNLTCSAGSHFERLNLYIDSPQQNSSFYYDTYSEVEYNKYVSGKSASSVYSTMFPVACSGLDAKSASISPYNKLFLVISCGTDGGCMARYAITQSCSPDHYLTAKLPKVSFNSGEVFSLDVTFSNVNYSMPVTLSLDDSSVTLNGVSTRQLTDGKVTFSGLSLNSQTSKSSVYIFVKGKYLDTEVIGGGSVSIGAGSTSTGRQNSTTGSFSLSLIVIAIVAMCGLIV</sequence>
<proteinExistence type="predicted"/>
<dbReference type="RefSeq" id="XP_002682151.1">
    <property type="nucleotide sequence ID" value="XM_002682105.1"/>
</dbReference>
<feature type="chain" id="PRO_5003037726" evidence="1">
    <location>
        <begin position="23"/>
        <end position="274"/>
    </location>
</feature>
<gene>
    <name evidence="2" type="ORF">NAEGRDRAFT_62766</name>
</gene>
<dbReference type="VEuPathDB" id="AmoebaDB:NAEGRDRAFT_62766"/>